<feature type="compositionally biased region" description="Low complexity" evidence="8">
    <location>
        <begin position="286"/>
        <end position="302"/>
    </location>
</feature>
<feature type="region of interest" description="Disordered" evidence="8">
    <location>
        <begin position="247"/>
        <end position="302"/>
    </location>
</feature>
<evidence type="ECO:0000256" key="3">
    <source>
        <dbReference type="ARBA" id="ARBA00022443"/>
    </source>
</evidence>
<dbReference type="Pfam" id="PF00564">
    <property type="entry name" value="PB1"/>
    <property type="match status" value="1"/>
</dbReference>
<evidence type="ECO:0000256" key="2">
    <source>
        <dbReference type="ARBA" id="ARBA00008051"/>
    </source>
</evidence>
<evidence type="ECO:0000256" key="6">
    <source>
        <dbReference type="ARBA" id="ARBA00022803"/>
    </source>
</evidence>
<dbReference type="InterPro" id="IPR019734">
    <property type="entry name" value="TPR_rpt"/>
</dbReference>
<feature type="repeat" description="TPR" evidence="7">
    <location>
        <begin position="36"/>
        <end position="69"/>
    </location>
</feature>
<dbReference type="GO" id="GO:0005737">
    <property type="term" value="C:cytoplasm"/>
    <property type="evidence" value="ECO:0007669"/>
    <property type="project" value="UniProtKB-SubCell"/>
</dbReference>
<feature type="compositionally biased region" description="Low complexity" evidence="8">
    <location>
        <begin position="430"/>
        <end position="444"/>
    </location>
</feature>
<dbReference type="InterPro" id="IPR000270">
    <property type="entry name" value="PB1_dom"/>
</dbReference>
<dbReference type="EMBL" id="MLYV02000809">
    <property type="protein sequence ID" value="PSR77187.1"/>
    <property type="molecule type" value="Genomic_DNA"/>
</dbReference>
<evidence type="ECO:0000259" key="9">
    <source>
        <dbReference type="PROSITE" id="PS51745"/>
    </source>
</evidence>
<evidence type="ECO:0000256" key="4">
    <source>
        <dbReference type="ARBA" id="ARBA00022490"/>
    </source>
</evidence>
<evidence type="ECO:0000256" key="8">
    <source>
        <dbReference type="SAM" id="MobiDB-lite"/>
    </source>
</evidence>
<dbReference type="InterPro" id="IPR053793">
    <property type="entry name" value="PB1-like"/>
</dbReference>
<dbReference type="FunFam" id="1.25.40.10:FF:000017">
    <property type="entry name" value="NADPH oxidase regulator NoxR"/>
    <property type="match status" value="1"/>
</dbReference>
<dbReference type="Gene3D" id="3.10.20.90">
    <property type="entry name" value="Phosphatidylinositol 3-kinase Catalytic Subunit, Chain A, domain 1"/>
    <property type="match status" value="1"/>
</dbReference>
<feature type="region of interest" description="Disordered" evidence="8">
    <location>
        <begin position="318"/>
        <end position="378"/>
    </location>
</feature>
<sequence length="572" mass="61703">MSLKAELETWAAALKAYDEEDYEKSLELFSAIGDSSKILTNMGLIYATLGEHEAAVEQFIAATQLDQFLAVAYFQCGVSNFLLQRYDLAFRDFDGALLYLRGNQNINYEQLGLKFKLYSAEVLFNKGLSQIYMGDVEAGLADMQEARKEKATDEHNVIDDAIADRGDGYTVFSIPVGVLYRPSENKLKNAKTKDYLGKAKLVATSDASDAYTTFTGVTRFKQGISPSGVMLDDAPVSNLNRAATVAVTSRPSVPDEDRPQASLQRAKTTINVPSDARDRIRALNTGSAPGSSPSSPVRDGGNNAAIADAALAGASAGLARSATSGSRNMPPGPMRGLSVRRPGGPAPPSLGIQGGGAAAAAGMSSSRSSPTSSGRKPEARLTEFYDDYLDSYGATEEVPPLPTTQRSPDRVANWARNNANPATSAGVQRSRSMAPPSSYAPSSAGGTLRRKTTRRTARTARSTYYEDEDEGYASLDYEEGPFEMTKIRVKIHYQDDTRGMALDAALPFDDFVDRVTAKFGKSFNGLGLKFKDEDGGKVSLRDDMDYELAIETARESAKGKPEGRLEIWCVDL</sequence>
<keyword evidence="11" id="KW-1185">Reference proteome</keyword>
<dbReference type="AlphaFoldDB" id="A0A2R6NVG0"/>
<dbReference type="OrthoDB" id="9450131at2759"/>
<gene>
    <name evidence="10" type="ORF">PHLCEN_2v8016</name>
</gene>
<organism evidence="10 11">
    <name type="scientific">Hermanssonia centrifuga</name>
    <dbReference type="NCBI Taxonomy" id="98765"/>
    <lineage>
        <taxon>Eukaryota</taxon>
        <taxon>Fungi</taxon>
        <taxon>Dikarya</taxon>
        <taxon>Basidiomycota</taxon>
        <taxon>Agaricomycotina</taxon>
        <taxon>Agaricomycetes</taxon>
        <taxon>Polyporales</taxon>
        <taxon>Meruliaceae</taxon>
        <taxon>Hermanssonia</taxon>
    </lineage>
</organism>
<protein>
    <recommendedName>
        <fullName evidence="9">PB1 domain-containing protein</fullName>
    </recommendedName>
</protein>
<dbReference type="SUPFAM" id="SSF48452">
    <property type="entry name" value="TPR-like"/>
    <property type="match status" value="1"/>
</dbReference>
<keyword evidence="4" id="KW-0963">Cytoplasm</keyword>
<feature type="compositionally biased region" description="Low complexity" evidence="8">
    <location>
        <begin position="358"/>
        <end position="374"/>
    </location>
</feature>
<feature type="compositionally biased region" description="Polar residues" evidence="8">
    <location>
        <begin position="261"/>
        <end position="272"/>
    </location>
</feature>
<dbReference type="Proteomes" id="UP000186601">
    <property type="component" value="Unassembled WGS sequence"/>
</dbReference>
<feature type="region of interest" description="Disordered" evidence="8">
    <location>
        <begin position="420"/>
        <end position="463"/>
    </location>
</feature>
<evidence type="ECO:0000256" key="7">
    <source>
        <dbReference type="PROSITE-ProRule" id="PRU00339"/>
    </source>
</evidence>
<dbReference type="SMART" id="SM00028">
    <property type="entry name" value="TPR"/>
    <property type="match status" value="3"/>
</dbReference>
<proteinExistence type="inferred from homology"/>
<feature type="compositionally biased region" description="Polar residues" evidence="8">
    <location>
        <begin position="420"/>
        <end position="429"/>
    </location>
</feature>
<comment type="subcellular location">
    <subcellularLocation>
        <location evidence="1">Cytoplasm</location>
    </subcellularLocation>
</comment>
<evidence type="ECO:0000256" key="1">
    <source>
        <dbReference type="ARBA" id="ARBA00004496"/>
    </source>
</evidence>
<dbReference type="Gene3D" id="1.25.40.10">
    <property type="entry name" value="Tetratricopeptide repeat domain"/>
    <property type="match status" value="1"/>
</dbReference>
<keyword evidence="3" id="KW-0728">SH3 domain</keyword>
<dbReference type="STRING" id="98765.A0A2R6NVG0"/>
<evidence type="ECO:0000313" key="10">
    <source>
        <dbReference type="EMBL" id="PSR77187.1"/>
    </source>
</evidence>
<dbReference type="InterPro" id="IPR051864">
    <property type="entry name" value="NCF2_NOXA1"/>
</dbReference>
<feature type="compositionally biased region" description="Basic residues" evidence="8">
    <location>
        <begin position="448"/>
        <end position="458"/>
    </location>
</feature>
<feature type="domain" description="PB1" evidence="9">
    <location>
        <begin position="486"/>
        <end position="572"/>
    </location>
</feature>
<keyword evidence="6 7" id="KW-0802">TPR repeat</keyword>
<name>A0A2R6NVG0_9APHY</name>
<reference evidence="10 11" key="1">
    <citation type="submission" date="2018-02" db="EMBL/GenBank/DDBJ databases">
        <title>Genome sequence of the basidiomycete white-rot fungus Phlebia centrifuga.</title>
        <authorList>
            <person name="Granchi Z."/>
            <person name="Peng M."/>
            <person name="de Vries R.P."/>
            <person name="Hilden K."/>
            <person name="Makela M.R."/>
            <person name="Grigoriev I."/>
            <person name="Riley R."/>
        </authorList>
    </citation>
    <scope>NUCLEOTIDE SEQUENCE [LARGE SCALE GENOMIC DNA]</scope>
    <source>
        <strain evidence="10 11">FBCC195</strain>
    </source>
</reference>
<dbReference type="PROSITE" id="PS50005">
    <property type="entry name" value="TPR"/>
    <property type="match status" value="1"/>
</dbReference>
<evidence type="ECO:0000313" key="11">
    <source>
        <dbReference type="Proteomes" id="UP000186601"/>
    </source>
</evidence>
<dbReference type="PANTHER" id="PTHR15175">
    <property type="entry name" value="NEUTROPHIL CYTOSOLIC FACTOR 2, NEUTROPHIL NADPH OXIDASE FACTOR 2"/>
    <property type="match status" value="1"/>
</dbReference>
<dbReference type="SUPFAM" id="SSF54277">
    <property type="entry name" value="CAD &amp; PB1 domains"/>
    <property type="match status" value="1"/>
</dbReference>
<dbReference type="SMART" id="SM00666">
    <property type="entry name" value="PB1"/>
    <property type="match status" value="1"/>
</dbReference>
<evidence type="ECO:0000256" key="5">
    <source>
        <dbReference type="ARBA" id="ARBA00022737"/>
    </source>
</evidence>
<comment type="caution">
    <text evidence="10">The sequence shown here is derived from an EMBL/GenBank/DDBJ whole genome shotgun (WGS) entry which is preliminary data.</text>
</comment>
<keyword evidence="5" id="KW-0677">Repeat</keyword>
<comment type="similarity">
    <text evidence="2">Belongs to the NCF2/NOXA1 family.</text>
</comment>
<dbReference type="InterPro" id="IPR011990">
    <property type="entry name" value="TPR-like_helical_dom_sf"/>
</dbReference>
<dbReference type="PROSITE" id="PS51745">
    <property type="entry name" value="PB1"/>
    <property type="match status" value="1"/>
</dbReference>
<dbReference type="PANTHER" id="PTHR15175:SF0">
    <property type="entry name" value="SH3 DOMAIN-CONTAINING PROTEIN C23A1.17"/>
    <property type="match status" value="1"/>
</dbReference>
<accession>A0A2R6NVG0</accession>